<dbReference type="AlphaFoldDB" id="A0ABD3W9K3"/>
<evidence type="ECO:0000256" key="8">
    <source>
        <dbReference type="PROSITE-ProRule" id="PRU00108"/>
    </source>
</evidence>
<keyword evidence="4 8" id="KW-0371">Homeobox</keyword>
<evidence type="ECO:0000256" key="1">
    <source>
        <dbReference type="ARBA" id="ARBA00004123"/>
    </source>
</evidence>
<keyword evidence="2" id="KW-0805">Transcription regulation</keyword>
<dbReference type="GO" id="GO:0003677">
    <property type="term" value="F:DNA binding"/>
    <property type="evidence" value="ECO:0007669"/>
    <property type="project" value="UniProtKB-UniRule"/>
</dbReference>
<feature type="region of interest" description="Disordered" evidence="9">
    <location>
        <begin position="1"/>
        <end position="38"/>
    </location>
</feature>
<comment type="caution">
    <text evidence="11">The sequence shown here is derived from an EMBL/GenBank/DDBJ whole genome shotgun (WGS) entry which is preliminary data.</text>
</comment>
<keyword evidence="3 8" id="KW-0238">DNA-binding</keyword>
<sequence>MDTNRSKRAREVREFDSGDGSNKDSDEPIAKKKRRGNLPKESVRILKAWLCEHRHHAYPSDQEKGYLANAANLTVLQVCNWFINARRRVLPELIKKDGDDPESYINSRKNRGSVLDRFDSKMLQRKRKCCAHTPLRPANCNQKACAPGGESPIQDNHGYVSHYEGSSSSDIYSVTQFATRRVEPIHTAKVPISSSGEPISYQQPVHIVHYNNSVHSDDQGISSTSTTPSTSPTPADEQFHSFLMLVNVAITKLKERN</sequence>
<dbReference type="Gene3D" id="1.10.10.60">
    <property type="entry name" value="Homeodomain-like"/>
    <property type="match status" value="1"/>
</dbReference>
<comment type="similarity">
    <text evidence="7">Belongs to the TALE/TGIF homeobox family.</text>
</comment>
<feature type="compositionally biased region" description="Low complexity" evidence="9">
    <location>
        <begin position="222"/>
        <end position="234"/>
    </location>
</feature>
<evidence type="ECO:0000256" key="4">
    <source>
        <dbReference type="ARBA" id="ARBA00023155"/>
    </source>
</evidence>
<evidence type="ECO:0000256" key="3">
    <source>
        <dbReference type="ARBA" id="ARBA00023125"/>
    </source>
</evidence>
<dbReference type="EMBL" id="JBJQND010000008">
    <property type="protein sequence ID" value="KAL3870056.1"/>
    <property type="molecule type" value="Genomic_DNA"/>
</dbReference>
<comment type="subcellular location">
    <subcellularLocation>
        <location evidence="1 8">Nucleus</location>
    </subcellularLocation>
</comment>
<evidence type="ECO:0000256" key="5">
    <source>
        <dbReference type="ARBA" id="ARBA00023163"/>
    </source>
</evidence>
<dbReference type="CDD" id="cd00086">
    <property type="entry name" value="homeodomain"/>
    <property type="match status" value="1"/>
</dbReference>
<dbReference type="PROSITE" id="PS50071">
    <property type="entry name" value="HOMEOBOX_2"/>
    <property type="match status" value="1"/>
</dbReference>
<name>A0ABD3W9K3_SINWO</name>
<gene>
    <name evidence="11" type="ORF">ACJMK2_042673</name>
</gene>
<evidence type="ECO:0000256" key="7">
    <source>
        <dbReference type="ARBA" id="ARBA00038021"/>
    </source>
</evidence>
<keyword evidence="12" id="KW-1185">Reference proteome</keyword>
<feature type="region of interest" description="Disordered" evidence="9">
    <location>
        <begin position="214"/>
        <end position="236"/>
    </location>
</feature>
<evidence type="ECO:0000259" key="10">
    <source>
        <dbReference type="PROSITE" id="PS50071"/>
    </source>
</evidence>
<dbReference type="PANTHER" id="PTHR11850">
    <property type="entry name" value="HOMEOBOX PROTEIN TRANSCRIPTION FACTORS"/>
    <property type="match status" value="1"/>
</dbReference>
<dbReference type="GO" id="GO:0005634">
    <property type="term" value="C:nucleus"/>
    <property type="evidence" value="ECO:0007669"/>
    <property type="project" value="UniProtKB-SubCell"/>
</dbReference>
<keyword evidence="6 8" id="KW-0539">Nucleus</keyword>
<dbReference type="FunFam" id="1.10.10.60:FF:000059">
    <property type="entry name" value="TGFB-induced factor homeobox 1"/>
    <property type="match status" value="1"/>
</dbReference>
<evidence type="ECO:0000256" key="6">
    <source>
        <dbReference type="ARBA" id="ARBA00023242"/>
    </source>
</evidence>
<evidence type="ECO:0000313" key="11">
    <source>
        <dbReference type="EMBL" id="KAL3870056.1"/>
    </source>
</evidence>
<evidence type="ECO:0000313" key="12">
    <source>
        <dbReference type="Proteomes" id="UP001634394"/>
    </source>
</evidence>
<dbReference type="InterPro" id="IPR008422">
    <property type="entry name" value="KN_HD"/>
</dbReference>
<dbReference type="InterPro" id="IPR001356">
    <property type="entry name" value="HD"/>
</dbReference>
<proteinExistence type="inferred from homology"/>
<dbReference type="Pfam" id="PF05920">
    <property type="entry name" value="Homeobox_KN"/>
    <property type="match status" value="1"/>
</dbReference>
<feature type="compositionally biased region" description="Basic and acidic residues" evidence="9">
    <location>
        <begin position="9"/>
        <end position="30"/>
    </location>
</feature>
<accession>A0ABD3W9K3</accession>
<protein>
    <recommendedName>
        <fullName evidence="10">Homeobox domain-containing protein</fullName>
    </recommendedName>
</protein>
<reference evidence="11 12" key="1">
    <citation type="submission" date="2024-11" db="EMBL/GenBank/DDBJ databases">
        <title>Chromosome-level genome assembly of the freshwater bivalve Anodonta woodiana.</title>
        <authorList>
            <person name="Chen X."/>
        </authorList>
    </citation>
    <scope>NUCLEOTIDE SEQUENCE [LARGE SCALE GENOMIC DNA]</scope>
    <source>
        <strain evidence="11">MN2024</strain>
        <tissue evidence="11">Gills</tissue>
    </source>
</reference>
<dbReference type="SMART" id="SM00389">
    <property type="entry name" value="HOX"/>
    <property type="match status" value="1"/>
</dbReference>
<organism evidence="11 12">
    <name type="scientific">Sinanodonta woodiana</name>
    <name type="common">Chinese pond mussel</name>
    <name type="synonym">Anodonta woodiana</name>
    <dbReference type="NCBI Taxonomy" id="1069815"/>
    <lineage>
        <taxon>Eukaryota</taxon>
        <taxon>Metazoa</taxon>
        <taxon>Spiralia</taxon>
        <taxon>Lophotrochozoa</taxon>
        <taxon>Mollusca</taxon>
        <taxon>Bivalvia</taxon>
        <taxon>Autobranchia</taxon>
        <taxon>Heteroconchia</taxon>
        <taxon>Palaeoheterodonta</taxon>
        <taxon>Unionida</taxon>
        <taxon>Unionoidea</taxon>
        <taxon>Unionidae</taxon>
        <taxon>Unioninae</taxon>
        <taxon>Sinanodonta</taxon>
    </lineage>
</organism>
<dbReference type="SUPFAM" id="SSF46689">
    <property type="entry name" value="Homeodomain-like"/>
    <property type="match status" value="1"/>
</dbReference>
<keyword evidence="5" id="KW-0804">Transcription</keyword>
<dbReference type="Proteomes" id="UP001634394">
    <property type="component" value="Unassembled WGS sequence"/>
</dbReference>
<dbReference type="InterPro" id="IPR050224">
    <property type="entry name" value="TALE_homeobox"/>
</dbReference>
<feature type="domain" description="Homeobox" evidence="10">
    <location>
        <begin position="29"/>
        <end position="92"/>
    </location>
</feature>
<feature type="DNA-binding region" description="Homeobox" evidence="8">
    <location>
        <begin position="31"/>
        <end position="93"/>
    </location>
</feature>
<evidence type="ECO:0000256" key="2">
    <source>
        <dbReference type="ARBA" id="ARBA00023015"/>
    </source>
</evidence>
<dbReference type="InterPro" id="IPR009057">
    <property type="entry name" value="Homeodomain-like_sf"/>
</dbReference>
<evidence type="ECO:0000256" key="9">
    <source>
        <dbReference type="SAM" id="MobiDB-lite"/>
    </source>
</evidence>